<evidence type="ECO:0000256" key="3">
    <source>
        <dbReference type="ARBA" id="ARBA00022679"/>
    </source>
</evidence>
<evidence type="ECO:0000256" key="4">
    <source>
        <dbReference type="ARBA" id="ARBA00022692"/>
    </source>
</evidence>
<dbReference type="InterPro" id="IPR017475">
    <property type="entry name" value="EPS_sugar_tfrase"/>
</dbReference>
<comment type="subcellular location">
    <subcellularLocation>
        <location evidence="1">Membrane</location>
        <topology evidence="1">Multi-pass membrane protein</topology>
    </subcellularLocation>
</comment>
<dbReference type="PANTHER" id="PTHR30576:SF0">
    <property type="entry name" value="UNDECAPRENYL-PHOSPHATE N-ACETYLGALACTOSAMINYL 1-PHOSPHATE TRANSFERASE-RELATED"/>
    <property type="match status" value="1"/>
</dbReference>
<evidence type="ECO:0000256" key="7">
    <source>
        <dbReference type="ARBA" id="ARBA00023169"/>
    </source>
</evidence>
<keyword evidence="3 10" id="KW-0808">Transferase</keyword>
<feature type="transmembrane region" description="Helical" evidence="8">
    <location>
        <begin position="315"/>
        <end position="336"/>
    </location>
</feature>
<dbReference type="InterPro" id="IPR036291">
    <property type="entry name" value="NAD(P)-bd_dom_sf"/>
</dbReference>
<dbReference type="RefSeq" id="WP_176849440.1">
    <property type="nucleotide sequence ID" value="NZ_FMZX01000002.1"/>
</dbReference>
<feature type="transmembrane region" description="Helical" evidence="8">
    <location>
        <begin position="146"/>
        <end position="167"/>
    </location>
</feature>
<dbReference type="STRING" id="938405.SAMN02927895_02179"/>
<dbReference type="Pfam" id="PF02397">
    <property type="entry name" value="Bac_transf"/>
    <property type="match status" value="1"/>
</dbReference>
<feature type="transmembrane region" description="Helical" evidence="8">
    <location>
        <begin position="80"/>
        <end position="101"/>
    </location>
</feature>
<evidence type="ECO:0000259" key="9">
    <source>
        <dbReference type="Pfam" id="PF02397"/>
    </source>
</evidence>
<gene>
    <name evidence="10" type="ORF">SAMN04487779_1002452</name>
</gene>
<feature type="transmembrane region" description="Helical" evidence="8">
    <location>
        <begin position="44"/>
        <end position="68"/>
    </location>
</feature>
<feature type="domain" description="Bacterial sugar transferase" evidence="9">
    <location>
        <begin position="310"/>
        <end position="498"/>
    </location>
</feature>
<dbReference type="GO" id="GO:0016780">
    <property type="term" value="F:phosphotransferase activity, for other substituted phosphate groups"/>
    <property type="evidence" value="ECO:0007669"/>
    <property type="project" value="TreeGrafter"/>
</dbReference>
<dbReference type="NCBIfam" id="TIGR03025">
    <property type="entry name" value="EPS_sugtrans"/>
    <property type="match status" value="1"/>
</dbReference>
<dbReference type="SUPFAM" id="SSF51735">
    <property type="entry name" value="NAD(P)-binding Rossmann-fold domains"/>
    <property type="match status" value="1"/>
</dbReference>
<comment type="similarity">
    <text evidence="2">Belongs to the bacterial sugar transferase family.</text>
</comment>
<name>A0A1G6PQ53_9PROT</name>
<keyword evidence="4 8" id="KW-0812">Transmembrane</keyword>
<evidence type="ECO:0000256" key="1">
    <source>
        <dbReference type="ARBA" id="ARBA00004141"/>
    </source>
</evidence>
<sequence length="504" mass="53761">MPPEHRAGDRRLLTAVAEAGWGGLSSEARPVIARRDRWAKVAPLPPVLLAMAVAVLDAVGLVLAGLAVQALPLQPAEGPALRLIGFVAVLVPCLIAAAGGYGHAALFGGKRAALGALAGLVLGIGGLGLAAVALGARGAFPPGLALLWLGLATPPLLAGRLAAAVALRAAAERTRQRAVVIGDGPQAARLVAALGARPDRSFDLIGLVDDRRVHQAGGLRNGLPYLGSMETLAAMIRSGEVDQVILALPWAAEARLQSLLRHFADFPVDVRLAPDLMAYRGLGTAGPEGERLHFLRLADRPIRGWGAVVKTIEDYGLALLALAVAAVPMALIALAVKLDSPGPVLFRQRRTGFNNQPFYVLKFRTMYHEAADYTAARQVSLGDKRVTRVGAILRRTSLDELPQIFNILRGDMSFIGPRPHAPGTRAGGRPFEEVAARYAARHRVKPGLTGLAQVRGWRGPTETEDKLLRRVESDLEYIDTWSPWLDFTILVRTLLAVARMRNAF</sequence>
<accession>A0A1G6PQ53</accession>
<dbReference type="Proteomes" id="UP000198925">
    <property type="component" value="Unassembled WGS sequence"/>
</dbReference>
<keyword evidence="7" id="KW-0270">Exopolysaccharide synthesis</keyword>
<evidence type="ECO:0000256" key="8">
    <source>
        <dbReference type="SAM" id="Phobius"/>
    </source>
</evidence>
<proteinExistence type="inferred from homology"/>
<evidence type="ECO:0000313" key="10">
    <source>
        <dbReference type="EMBL" id="SDC81505.1"/>
    </source>
</evidence>
<feature type="transmembrane region" description="Helical" evidence="8">
    <location>
        <begin position="113"/>
        <end position="134"/>
    </location>
</feature>
<dbReference type="Pfam" id="PF13727">
    <property type="entry name" value="CoA_binding_3"/>
    <property type="match status" value="1"/>
</dbReference>
<dbReference type="GO" id="GO:0000271">
    <property type="term" value="P:polysaccharide biosynthetic process"/>
    <property type="evidence" value="ECO:0007669"/>
    <property type="project" value="UniProtKB-KW"/>
</dbReference>
<organism evidence="10 11">
    <name type="scientific">Belnapia rosea</name>
    <dbReference type="NCBI Taxonomy" id="938405"/>
    <lineage>
        <taxon>Bacteria</taxon>
        <taxon>Pseudomonadati</taxon>
        <taxon>Pseudomonadota</taxon>
        <taxon>Alphaproteobacteria</taxon>
        <taxon>Acetobacterales</taxon>
        <taxon>Roseomonadaceae</taxon>
        <taxon>Belnapia</taxon>
    </lineage>
</organism>
<keyword evidence="11" id="KW-1185">Reference proteome</keyword>
<reference evidence="10 11" key="1">
    <citation type="submission" date="2016-10" db="EMBL/GenBank/DDBJ databases">
        <authorList>
            <person name="de Groot N.N."/>
        </authorList>
    </citation>
    <scope>NUCLEOTIDE SEQUENCE [LARGE SCALE GENOMIC DNA]</scope>
    <source>
        <strain evidence="10 11">CPCC 100156</strain>
    </source>
</reference>
<dbReference type="GO" id="GO:0016020">
    <property type="term" value="C:membrane"/>
    <property type="evidence" value="ECO:0007669"/>
    <property type="project" value="UniProtKB-SubCell"/>
</dbReference>
<keyword evidence="6 8" id="KW-0472">Membrane</keyword>
<dbReference type="Gene3D" id="3.40.50.720">
    <property type="entry name" value="NAD(P)-binding Rossmann-like Domain"/>
    <property type="match status" value="1"/>
</dbReference>
<evidence type="ECO:0000256" key="6">
    <source>
        <dbReference type="ARBA" id="ARBA00023136"/>
    </source>
</evidence>
<dbReference type="PANTHER" id="PTHR30576">
    <property type="entry name" value="COLANIC BIOSYNTHESIS UDP-GLUCOSE LIPID CARRIER TRANSFERASE"/>
    <property type="match status" value="1"/>
</dbReference>
<dbReference type="EMBL" id="FMZX01000002">
    <property type="protein sequence ID" value="SDC81505.1"/>
    <property type="molecule type" value="Genomic_DNA"/>
</dbReference>
<dbReference type="InterPro" id="IPR003362">
    <property type="entry name" value="Bact_transf"/>
</dbReference>
<evidence type="ECO:0000256" key="2">
    <source>
        <dbReference type="ARBA" id="ARBA00006464"/>
    </source>
</evidence>
<evidence type="ECO:0000256" key="5">
    <source>
        <dbReference type="ARBA" id="ARBA00022989"/>
    </source>
</evidence>
<protein>
    <submittedName>
        <fullName evidence="10">Undecaprenyl-phosphate glucose phosphotransferase</fullName>
    </submittedName>
</protein>
<evidence type="ECO:0000313" key="11">
    <source>
        <dbReference type="Proteomes" id="UP000198925"/>
    </source>
</evidence>
<keyword evidence="5 8" id="KW-1133">Transmembrane helix</keyword>
<dbReference type="AlphaFoldDB" id="A0A1G6PQ53"/>